<reference evidence="6" key="1">
    <citation type="submission" date="2020-05" db="EMBL/GenBank/DDBJ databases">
        <authorList>
            <person name="Chiriac C."/>
            <person name="Salcher M."/>
            <person name="Ghai R."/>
            <person name="Kavagutti S V."/>
        </authorList>
    </citation>
    <scope>NUCLEOTIDE SEQUENCE</scope>
</reference>
<evidence type="ECO:0000256" key="1">
    <source>
        <dbReference type="ARBA" id="ARBA00004328"/>
    </source>
</evidence>
<evidence type="ECO:0000256" key="3">
    <source>
        <dbReference type="SAM" id="Coils"/>
    </source>
</evidence>
<dbReference type="EMBL" id="LR797367">
    <property type="protein sequence ID" value="CAB4210636.1"/>
    <property type="molecule type" value="Genomic_DNA"/>
</dbReference>
<sequence>MKTAVDALGHAFEEFKKANNEKLAEIEKKGFADPLTVEKVEKVNEEVSRLQAEVKAAGERADRLETAFKRAPGSRDEQKAEAIEMERKAVQEFMRKGGQSYMGDYFRSHAEFKTMSVGSDPDGGYTVLPDTTGQIVSKIYETSPMRQIASVQTISTDALEGVIDKDEATTGWVGETGSRGDTATPQMAKWRIPVHEQYANPKATQQLLDDASVNIEEWLAMKVADKMARTENTAFVNGSGVGKPRGFTDYTSAAVTTSDASRTWGVIEYKATGVAGSYGTATSAAANNLIDFVHKLKSGYRQGAVWVMNRKSLGAARQIQDGNGSYIWLPSMTAGQNSTLLGYPVVEMEDLADYSTTDAFAVWFGNFKQGYQIVDRQGIRVLRDPFTSKPYVQFYTTKRVGGDVLNTEAIKALKFGTA</sequence>
<evidence type="ECO:0000313" key="6">
    <source>
        <dbReference type="EMBL" id="CAB4210636.1"/>
    </source>
</evidence>
<feature type="coiled-coil region" evidence="3">
    <location>
        <begin position="40"/>
        <end position="67"/>
    </location>
</feature>
<feature type="domain" description="Phage capsid-like C-terminal" evidence="4">
    <location>
        <begin position="123"/>
        <end position="415"/>
    </location>
</feature>
<dbReference type="InterPro" id="IPR024455">
    <property type="entry name" value="Phage_capsid"/>
</dbReference>
<evidence type="ECO:0000313" key="5">
    <source>
        <dbReference type="EMBL" id="CAB4176367.1"/>
    </source>
</evidence>
<dbReference type="EMBL" id="LR796943">
    <property type="protein sequence ID" value="CAB4176367.1"/>
    <property type="molecule type" value="Genomic_DNA"/>
</dbReference>
<dbReference type="Gene3D" id="3.30.2400.10">
    <property type="entry name" value="Major capsid protein gp5"/>
    <property type="match status" value="1"/>
</dbReference>
<dbReference type="NCBIfam" id="TIGR01554">
    <property type="entry name" value="major_cap_HK97"/>
    <property type="match status" value="1"/>
</dbReference>
<evidence type="ECO:0000259" key="4">
    <source>
        <dbReference type="Pfam" id="PF05065"/>
    </source>
</evidence>
<organism evidence="6">
    <name type="scientific">uncultured Caudovirales phage</name>
    <dbReference type="NCBI Taxonomy" id="2100421"/>
    <lineage>
        <taxon>Viruses</taxon>
        <taxon>Duplodnaviria</taxon>
        <taxon>Heunggongvirae</taxon>
        <taxon>Uroviricota</taxon>
        <taxon>Caudoviricetes</taxon>
        <taxon>Peduoviridae</taxon>
        <taxon>Maltschvirus</taxon>
        <taxon>Maltschvirus maltsch</taxon>
    </lineage>
</organism>
<name>A0A6J5SA99_9CAUD</name>
<keyword evidence="2" id="KW-0946">Virion</keyword>
<gene>
    <name evidence="6" type="ORF">UFOVP1425_27</name>
    <name evidence="7" type="ORF">UFOVP1672_5</name>
    <name evidence="5" type="ORF">UFOVP988_27</name>
</gene>
<dbReference type="EMBL" id="LR797536">
    <property type="protein sequence ID" value="CAB4223242.1"/>
    <property type="molecule type" value="Genomic_DNA"/>
</dbReference>
<proteinExistence type="predicted"/>
<dbReference type="GO" id="GO:0044423">
    <property type="term" value="C:virion component"/>
    <property type="evidence" value="ECO:0007669"/>
    <property type="project" value="UniProtKB-KW"/>
</dbReference>
<evidence type="ECO:0000313" key="7">
    <source>
        <dbReference type="EMBL" id="CAB4223242.1"/>
    </source>
</evidence>
<dbReference type="SUPFAM" id="SSF56563">
    <property type="entry name" value="Major capsid protein gp5"/>
    <property type="match status" value="1"/>
</dbReference>
<comment type="subcellular location">
    <subcellularLocation>
        <location evidence="1">Virion</location>
    </subcellularLocation>
</comment>
<accession>A0A6J5SA99</accession>
<keyword evidence="3" id="KW-0175">Coiled coil</keyword>
<dbReference type="Gene3D" id="3.30.2320.10">
    <property type="entry name" value="hypothetical protein PF0899 domain"/>
    <property type="match status" value="1"/>
</dbReference>
<evidence type="ECO:0000256" key="2">
    <source>
        <dbReference type="ARBA" id="ARBA00022844"/>
    </source>
</evidence>
<dbReference type="Pfam" id="PF05065">
    <property type="entry name" value="Phage_capsid"/>
    <property type="match status" value="1"/>
</dbReference>
<protein>
    <submittedName>
        <fullName evidence="6">COG4653 Predicted phage phi-C31 gp36 major capsid-like protein</fullName>
    </submittedName>
</protein>
<dbReference type="InterPro" id="IPR054612">
    <property type="entry name" value="Phage_capsid-like_C"/>
</dbReference>